<feature type="domain" description="Zinc-ribbon 15" evidence="1">
    <location>
        <begin position="20"/>
        <end position="122"/>
    </location>
</feature>
<proteinExistence type="predicted"/>
<dbReference type="PANTHER" id="PTHR36718:SF1">
    <property type="entry name" value="DOUBLE ZINC RIBBON PROTEIN MJ0416"/>
    <property type="match status" value="1"/>
</dbReference>
<reference evidence="2 3" key="1">
    <citation type="submission" date="2016-11" db="EMBL/GenBank/DDBJ databases">
        <authorList>
            <person name="Jaros S."/>
            <person name="Januszkiewicz K."/>
            <person name="Wedrychowicz H."/>
        </authorList>
    </citation>
    <scope>NUCLEOTIDE SEQUENCE [LARGE SCALE GENOMIC DNA]</scope>
    <source>
        <strain evidence="2 3">DSM 15929</strain>
    </source>
</reference>
<dbReference type="OrthoDB" id="4377018at2"/>
<evidence type="ECO:0000259" key="1">
    <source>
        <dbReference type="Pfam" id="PF17032"/>
    </source>
</evidence>
<keyword evidence="3" id="KW-1185">Reference proteome</keyword>
<evidence type="ECO:0000313" key="3">
    <source>
        <dbReference type="Proteomes" id="UP000184386"/>
    </source>
</evidence>
<dbReference type="RefSeq" id="WP_073274134.1">
    <property type="nucleotide sequence ID" value="NZ_FRAC01000008.1"/>
</dbReference>
<accession>A0A1M6NK15</accession>
<dbReference type="EMBL" id="FRAC01000008">
    <property type="protein sequence ID" value="SHJ96047.1"/>
    <property type="molecule type" value="Genomic_DNA"/>
</dbReference>
<evidence type="ECO:0000313" key="2">
    <source>
        <dbReference type="EMBL" id="SHJ96047.1"/>
    </source>
</evidence>
<dbReference type="STRING" id="1121322.SAMN02745136_01335"/>
<dbReference type="Proteomes" id="UP000184386">
    <property type="component" value="Unassembled WGS sequence"/>
</dbReference>
<dbReference type="AlphaFoldDB" id="A0A1M6NK15"/>
<sequence length="125" mass="14466">MFFIMGISQGKKKLDFVNTMVCSLCGKFGRLEAYMTYTYFSLFFIPLFRWNVEYFVTSTCCGTVYSIDKSLGKRLQRGEDVTLKEEDLCPTGRRQDGRREASRCPSCGYITNDDFDYCPKCGRKL</sequence>
<name>A0A1M6NK15_9FIRM</name>
<dbReference type="Pfam" id="PF17032">
    <property type="entry name" value="Zn_ribbon_15"/>
    <property type="match status" value="1"/>
</dbReference>
<gene>
    <name evidence="2" type="ORF">SAMN02745136_01335</name>
</gene>
<dbReference type="InterPro" id="IPR053281">
    <property type="entry name" value="Double_zinc_ribbon"/>
</dbReference>
<organism evidence="2 3">
    <name type="scientific">Anaerocolumna jejuensis DSM 15929</name>
    <dbReference type="NCBI Taxonomy" id="1121322"/>
    <lineage>
        <taxon>Bacteria</taxon>
        <taxon>Bacillati</taxon>
        <taxon>Bacillota</taxon>
        <taxon>Clostridia</taxon>
        <taxon>Lachnospirales</taxon>
        <taxon>Lachnospiraceae</taxon>
        <taxon>Anaerocolumna</taxon>
    </lineage>
</organism>
<dbReference type="PANTHER" id="PTHR36718">
    <property type="entry name" value="OS05G0435400 PROTEIN"/>
    <property type="match status" value="1"/>
</dbReference>
<dbReference type="InterPro" id="IPR031493">
    <property type="entry name" value="Zinc_ribbon_15"/>
</dbReference>
<protein>
    <submittedName>
        <fullName evidence="2">Zinc-ribbon family protein</fullName>
    </submittedName>
</protein>